<organism evidence="1 2">
    <name type="scientific">Kaistella pullorum</name>
    <dbReference type="NCBI Taxonomy" id="2763074"/>
    <lineage>
        <taxon>Bacteria</taxon>
        <taxon>Pseudomonadati</taxon>
        <taxon>Bacteroidota</taxon>
        <taxon>Flavobacteriia</taxon>
        <taxon>Flavobacteriales</taxon>
        <taxon>Weeksellaceae</taxon>
        <taxon>Chryseobacterium group</taxon>
        <taxon>Kaistella</taxon>
    </lineage>
</organism>
<protein>
    <submittedName>
        <fullName evidence="1">DUF4286 family protein</fullName>
    </submittedName>
</protein>
<dbReference type="Pfam" id="PF14114">
    <property type="entry name" value="DUF4286"/>
    <property type="match status" value="1"/>
</dbReference>
<evidence type="ECO:0000313" key="2">
    <source>
        <dbReference type="Proteomes" id="UP000626242"/>
    </source>
</evidence>
<comment type="caution">
    <text evidence="1">The sequence shown here is derived from an EMBL/GenBank/DDBJ whole genome shotgun (WGS) entry which is preliminary data.</text>
</comment>
<dbReference type="InterPro" id="IPR025563">
    <property type="entry name" value="DUF4286"/>
</dbReference>
<name>A0ABR8WMD6_9FLAO</name>
<dbReference type="RefSeq" id="WP_251833254.1">
    <property type="nucleotide sequence ID" value="NZ_JACSPS010000002.1"/>
</dbReference>
<dbReference type="Proteomes" id="UP000626242">
    <property type="component" value="Unassembled WGS sequence"/>
</dbReference>
<reference evidence="1 2" key="1">
    <citation type="submission" date="2020-08" db="EMBL/GenBank/DDBJ databases">
        <title>A Genomic Blueprint of the Chicken Gut Microbiome.</title>
        <authorList>
            <person name="Gilroy R."/>
            <person name="Ravi A."/>
            <person name="Getino M."/>
            <person name="Pursley I."/>
            <person name="Horton D.L."/>
            <person name="Alikhan N.-F."/>
            <person name="Baker D."/>
            <person name="Gharbi K."/>
            <person name="Hall N."/>
            <person name="Watson M."/>
            <person name="Adriaenssens E.M."/>
            <person name="Foster-Nyarko E."/>
            <person name="Jarju S."/>
            <person name="Secka A."/>
            <person name="Antonio M."/>
            <person name="Oren A."/>
            <person name="Chaudhuri R."/>
            <person name="La Ragione R.M."/>
            <person name="Hildebrand F."/>
            <person name="Pallen M.J."/>
        </authorList>
    </citation>
    <scope>NUCLEOTIDE SEQUENCE [LARGE SCALE GENOMIC DNA]</scope>
    <source>
        <strain evidence="1 2">Sa1CVA4</strain>
    </source>
</reference>
<evidence type="ECO:0000313" key="1">
    <source>
        <dbReference type="EMBL" id="MBD8018057.1"/>
    </source>
</evidence>
<sequence>MSILSVTFHSPLDQLEAWQEYTQNVLPEMIGNLMDVEKYMLSDVESEMINEGHNTNLLLIFDSAEKRKDFVEIELLNISELIEQKFGDSIMIFTTYLNPQINKL</sequence>
<dbReference type="EMBL" id="JACSPS010000002">
    <property type="protein sequence ID" value="MBD8018057.1"/>
    <property type="molecule type" value="Genomic_DNA"/>
</dbReference>
<keyword evidence="2" id="KW-1185">Reference proteome</keyword>
<accession>A0ABR8WMD6</accession>
<gene>
    <name evidence="1" type="ORF">H9628_06205</name>
</gene>
<proteinExistence type="predicted"/>